<dbReference type="EMBL" id="KV875100">
    <property type="protein sequence ID" value="OIW26565.1"/>
    <property type="molecule type" value="Genomic_DNA"/>
</dbReference>
<dbReference type="Gene3D" id="1.10.150.240">
    <property type="entry name" value="Putative phosphatase, domain 2"/>
    <property type="match status" value="1"/>
</dbReference>
<gene>
    <name evidence="3" type="ORF">CONLIGDRAFT_480197</name>
</gene>
<dbReference type="InterPro" id="IPR023198">
    <property type="entry name" value="PGP-like_dom2"/>
</dbReference>
<dbReference type="GO" id="GO:0019120">
    <property type="term" value="F:hydrolase activity, acting on acid halide bonds, in C-halide compounds"/>
    <property type="evidence" value="ECO:0007669"/>
    <property type="project" value="InterPro"/>
</dbReference>
<evidence type="ECO:0000313" key="4">
    <source>
        <dbReference type="Proteomes" id="UP000182658"/>
    </source>
</evidence>
<keyword evidence="4" id="KW-1185">Reference proteome</keyword>
<evidence type="ECO:0000313" key="3">
    <source>
        <dbReference type="EMBL" id="OIW26565.1"/>
    </source>
</evidence>
<dbReference type="Gene3D" id="3.40.50.1000">
    <property type="entry name" value="HAD superfamily/HAD-like"/>
    <property type="match status" value="1"/>
</dbReference>
<dbReference type="NCBIfam" id="TIGR01493">
    <property type="entry name" value="HAD-SF-IA-v2"/>
    <property type="match status" value="1"/>
</dbReference>
<sequence>MTANKTVIAFDLYGTLLSTDSIAKELAKLFGQDKAQSLAALWRRYQLEYTWRINSMGLYRTFSEVTKGALEHAVAETGLSLSVDDAEKLMKAYDSLHVFPEIPAALDVIKENSQVDAYIFSNGTQEMVAASVQSSPDLVPYADLFKGFITVHEVQVFKPAMKVYDDLITRAGKDGKGSDVWVVTANPFDAVGASVAGLRSAWIDRAGRGWVDRLGDVIGGIRPNVVVSGVDEAVGEIMKLAT</sequence>
<dbReference type="InterPro" id="IPR036412">
    <property type="entry name" value="HAD-like_sf"/>
</dbReference>
<dbReference type="GO" id="GO:0016791">
    <property type="term" value="F:phosphatase activity"/>
    <property type="evidence" value="ECO:0007669"/>
    <property type="project" value="UniProtKB-ARBA"/>
</dbReference>
<protein>
    <submittedName>
        <fullName evidence="3">Haloacid dehalogenase</fullName>
    </submittedName>
</protein>
<dbReference type="Pfam" id="PF00702">
    <property type="entry name" value="Hydrolase"/>
    <property type="match status" value="1"/>
</dbReference>
<dbReference type="STRING" id="1408157.A0A1J7IGP1"/>
<evidence type="ECO:0000256" key="2">
    <source>
        <dbReference type="ARBA" id="ARBA00022801"/>
    </source>
</evidence>
<evidence type="ECO:0000256" key="1">
    <source>
        <dbReference type="ARBA" id="ARBA00008106"/>
    </source>
</evidence>
<dbReference type="Proteomes" id="UP000182658">
    <property type="component" value="Unassembled WGS sequence"/>
</dbReference>
<keyword evidence="2" id="KW-0378">Hydrolase</keyword>
<dbReference type="InterPro" id="IPR023214">
    <property type="entry name" value="HAD_sf"/>
</dbReference>
<reference evidence="3 4" key="1">
    <citation type="submission" date="2016-10" db="EMBL/GenBank/DDBJ databases">
        <title>Draft genome sequence of Coniochaeta ligniaria NRRL30616, a lignocellulolytic fungus for bioabatement of inhibitors in plant biomass hydrolysates.</title>
        <authorList>
            <consortium name="DOE Joint Genome Institute"/>
            <person name="Jimenez D.J."/>
            <person name="Hector R.E."/>
            <person name="Riley R."/>
            <person name="Sun H."/>
            <person name="Grigoriev I.V."/>
            <person name="Van Elsas J.D."/>
            <person name="Nichols N.N."/>
        </authorList>
    </citation>
    <scope>NUCLEOTIDE SEQUENCE [LARGE SCALE GENOMIC DNA]</scope>
    <source>
        <strain evidence="3 4">NRRL 30616</strain>
    </source>
</reference>
<dbReference type="InterPro" id="IPR051540">
    <property type="entry name" value="S-2-haloacid_dehalogenase"/>
</dbReference>
<dbReference type="AlphaFoldDB" id="A0A1J7IGP1"/>
<accession>A0A1J7IGP1</accession>
<dbReference type="OrthoDB" id="3256520at2759"/>
<dbReference type="InterPro" id="IPR006439">
    <property type="entry name" value="HAD-SF_hydro_IA"/>
</dbReference>
<dbReference type="PANTHER" id="PTHR43316">
    <property type="entry name" value="HYDROLASE, HALOACID DELAHOGENASE-RELATED"/>
    <property type="match status" value="1"/>
</dbReference>
<dbReference type="PRINTS" id="PR00413">
    <property type="entry name" value="HADHALOGNASE"/>
</dbReference>
<dbReference type="NCBIfam" id="TIGR01428">
    <property type="entry name" value="HAD_type_II"/>
    <property type="match status" value="1"/>
</dbReference>
<name>A0A1J7IGP1_9PEZI</name>
<proteinExistence type="inferred from homology"/>
<dbReference type="InParanoid" id="A0A1J7IGP1"/>
<dbReference type="PANTHER" id="PTHR43316:SF3">
    <property type="entry name" value="HALOACID DEHALOGENASE, TYPE II (AFU_ORTHOLOGUE AFUA_2G07750)-RELATED"/>
    <property type="match status" value="1"/>
</dbReference>
<comment type="similarity">
    <text evidence="1">Belongs to the HAD-like hydrolase superfamily. S-2-haloalkanoic acid dehalogenase family.</text>
</comment>
<organism evidence="3 4">
    <name type="scientific">Coniochaeta ligniaria NRRL 30616</name>
    <dbReference type="NCBI Taxonomy" id="1408157"/>
    <lineage>
        <taxon>Eukaryota</taxon>
        <taxon>Fungi</taxon>
        <taxon>Dikarya</taxon>
        <taxon>Ascomycota</taxon>
        <taxon>Pezizomycotina</taxon>
        <taxon>Sordariomycetes</taxon>
        <taxon>Sordariomycetidae</taxon>
        <taxon>Coniochaetales</taxon>
        <taxon>Coniochaetaceae</taxon>
        <taxon>Coniochaeta</taxon>
    </lineage>
</organism>
<dbReference type="SUPFAM" id="SSF56784">
    <property type="entry name" value="HAD-like"/>
    <property type="match status" value="1"/>
</dbReference>
<dbReference type="SFLD" id="SFLDS00003">
    <property type="entry name" value="Haloacid_Dehalogenase"/>
    <property type="match status" value="1"/>
</dbReference>
<dbReference type="InterPro" id="IPR006328">
    <property type="entry name" value="2-HAD"/>
</dbReference>
<dbReference type="SFLD" id="SFLDG01129">
    <property type="entry name" value="C1.5:_HAD__Beta-PGM__Phosphata"/>
    <property type="match status" value="1"/>
</dbReference>